<dbReference type="Pfam" id="PF21079">
    <property type="entry name" value="GDH_HM2"/>
    <property type="match status" value="1"/>
</dbReference>
<dbReference type="Pfam" id="PF21073">
    <property type="entry name" value="GDH_HM1"/>
    <property type="match status" value="1"/>
</dbReference>
<dbReference type="Pfam" id="PF21078">
    <property type="entry name" value="GDH_HM3"/>
    <property type="match status" value="1"/>
</dbReference>
<dbReference type="RefSeq" id="WP_132545736.1">
    <property type="nucleotide sequence ID" value="NZ_SLWY01000033.1"/>
</dbReference>
<feature type="domain" description="NAD-glutamate dehydrogenase N-terminal ACT1" evidence="4">
    <location>
        <begin position="35"/>
        <end position="175"/>
    </location>
</feature>
<evidence type="ECO:0000313" key="8">
    <source>
        <dbReference type="Proteomes" id="UP000295765"/>
    </source>
</evidence>
<feature type="domain" description="NAD-glutamate dehydrogenase ACT2" evidence="5">
    <location>
        <begin position="405"/>
        <end position="494"/>
    </location>
</feature>
<evidence type="ECO:0000259" key="3">
    <source>
        <dbReference type="Pfam" id="PF21074"/>
    </source>
</evidence>
<dbReference type="InterPro" id="IPR049062">
    <property type="entry name" value="NAD_Glu_DH_ACT2"/>
</dbReference>
<dbReference type="GO" id="GO:0004352">
    <property type="term" value="F:glutamate dehydrogenase (NAD+) activity"/>
    <property type="evidence" value="ECO:0007669"/>
    <property type="project" value="InterPro"/>
</dbReference>
<proteinExistence type="predicted"/>
<dbReference type="InterPro" id="IPR036291">
    <property type="entry name" value="NAD(P)-bd_dom_sf"/>
</dbReference>
<dbReference type="Pfam" id="PF21076">
    <property type="entry name" value="GDH_ACT2"/>
    <property type="match status" value="1"/>
</dbReference>
<dbReference type="Proteomes" id="UP000295765">
    <property type="component" value="Unassembled WGS sequence"/>
</dbReference>
<name>A0A4R2KQ01_9GAMM</name>
<dbReference type="InterPro" id="IPR048381">
    <property type="entry name" value="GDH_C"/>
</dbReference>
<dbReference type="PANTHER" id="PTHR43403:SF1">
    <property type="entry name" value="NAD-SPECIFIC GLUTAMATE DEHYDROGENASE"/>
    <property type="match status" value="1"/>
</dbReference>
<evidence type="ECO:0000259" key="5">
    <source>
        <dbReference type="Pfam" id="PF21076"/>
    </source>
</evidence>
<keyword evidence="8" id="KW-1185">Reference proteome</keyword>
<dbReference type="Pfam" id="PF21077">
    <property type="entry name" value="GDH_ACT3"/>
    <property type="match status" value="1"/>
</dbReference>
<gene>
    <name evidence="7" type="ORF">EV699_1332</name>
</gene>
<dbReference type="PANTHER" id="PTHR43403">
    <property type="entry name" value="NAD-SPECIFIC GLUTAMATE DEHYDROGENASE"/>
    <property type="match status" value="1"/>
</dbReference>
<evidence type="ECO:0000259" key="2">
    <source>
        <dbReference type="Pfam" id="PF05088"/>
    </source>
</evidence>
<feature type="domain" description="NAD-glutamate dehydrogenase ACT3" evidence="6">
    <location>
        <begin position="550"/>
        <end position="625"/>
    </location>
</feature>
<feature type="domain" description="NAD-glutamate dehydrogenase catalytic" evidence="2">
    <location>
        <begin position="724"/>
        <end position="1216"/>
    </location>
</feature>
<dbReference type="InterPro" id="IPR049056">
    <property type="entry name" value="NAD_Glu_DH_HM3"/>
</dbReference>
<evidence type="ECO:0000259" key="4">
    <source>
        <dbReference type="Pfam" id="PF21075"/>
    </source>
</evidence>
<accession>A0A4R2KQ01</accession>
<dbReference type="InterPro" id="IPR007780">
    <property type="entry name" value="NAD_Glu_DH_bac"/>
</dbReference>
<dbReference type="PIRSF" id="PIRSF036761">
    <property type="entry name" value="GDH_Mll4104"/>
    <property type="match status" value="1"/>
</dbReference>
<dbReference type="InterPro" id="IPR028971">
    <property type="entry name" value="NAD-GDH_cat"/>
</dbReference>
<evidence type="ECO:0000313" key="7">
    <source>
        <dbReference type="EMBL" id="TCO76321.1"/>
    </source>
</evidence>
<dbReference type="SUPFAM" id="SSF53223">
    <property type="entry name" value="Aminoacid dehydrogenase-like, N-terminal domain"/>
    <property type="match status" value="1"/>
</dbReference>
<comment type="caution">
    <text evidence="7">The sequence shown here is derived from an EMBL/GenBank/DDBJ whole genome shotgun (WGS) entry which is preliminary data.</text>
</comment>
<dbReference type="Pfam" id="PF21075">
    <property type="entry name" value="GDH_ACT1"/>
    <property type="match status" value="1"/>
</dbReference>
<dbReference type="GO" id="GO:0004069">
    <property type="term" value="F:L-aspartate:2-oxoglutarate aminotransferase activity"/>
    <property type="evidence" value="ECO:0007669"/>
    <property type="project" value="InterPro"/>
</dbReference>
<dbReference type="InterPro" id="IPR049064">
    <property type="entry name" value="NAD_Glu_DH_ACT3"/>
</dbReference>
<dbReference type="InterPro" id="IPR049058">
    <property type="entry name" value="NAD_Glu_DH_HM2"/>
</dbReference>
<dbReference type="GO" id="GO:0006538">
    <property type="term" value="P:L-glutamate catabolic process"/>
    <property type="evidence" value="ECO:0007669"/>
    <property type="project" value="InterPro"/>
</dbReference>
<protein>
    <submittedName>
        <fullName evidence="7">Glutamate dehydrogenase (NAD)</fullName>
    </submittedName>
</protein>
<dbReference type="InterPro" id="IPR046346">
    <property type="entry name" value="Aminoacid_DH-like_N_sf"/>
</dbReference>
<sequence>MSNGSADKKAQLIERITTILETRLPDGAGALAADFARVYFDRVPPEDLVDDDPEDLYGAVLAHWNLVRGVRLGETVVRVYNPTFEEHGWRSTHTVLDLVLPDMPFLVDSVGMELNRHGFTLHRLFHPVVKLASDEHGELARVLPPSAGEGVALAVMHFEIDRETDAGKLRQLATDIERILGDVSAAVEDWPRMLARMNEIAEDLDPARLPVPETEVEEVCAFLDWAADNHFTLLGYCAYLLAEVDGELLLQPEPGTGLGIRRAANTATSTSFNALPPAQRRMALEPRLLVLTKANAHSTVHRPVQLDYIGIKRFDDAGQVIGEWRFLGLFTSSAYQMSPLSIPVLRAKVRAVLDRAGFAAVSHSGKAIKHVLTTYPRDELFQATVDELYEAAMGIVHLEERQRLRLFMRKDAFERHVSAIAYVPRDRYNTELRVKMQNILMAALNGTSTDFVTEFGESVLARVLITVRTVPGQIPEYDAAALEQRMTEAMLSWEDGLRAALLDECGEGPGNALFNRYGAAFTAAYKEDFVPRSAVGDILRLERVREGAPLGIHLYRPLETPQGLLRFKLYGPQPIIALSDVLPMLEKMGLNVLEARPYEVEPRDAQALWVLDFDLREAPGIEVDVGAVREIFQDAFARVWNGSMENDGFNRLVLGAGLAWRAVVMLRAYAKYLLQTRAPFSQAYMEETLAKHAGITAQLAALFFARFDVDADDADQAAARVAGIESALEQVSVLDEDRILRRFLGVILATLRTNFCQTAADGGPKEYLSFKFDPSQVPELPLPRPMFEIFVYSPRAEAVHLRFGKVARGGLRWSDRREDFRTEVLGLVKAQQVKNAVIVPVGSKGGFVVKRPPAEREALMAEVVHCYKTLIRGMLDLTDNLVGGSVAPPPRVRRYDADDPYLVVAADKGTATFSDIANGLAREYGFWLDDAFASGGSVGYDHKKMGITARGAWESVKRQFRELDKDIQNEDFSVVGVGDMSGDVFGNGMLLSRHIRLVAAFDHRHIFLDPSPDTATSFAERERLFALPRSSWADYDASLISPGGGIYPRSAKSIAVSPEVRAVLDIDAERLTPTELISAILKAPVELLWNGGIGTYVKSSEETHADAGDRANDVLRVNGAELRCKVVGEGGNLGFTQRGRIEYALRGGRVFTDAIDNSAGVNCSDHEVNIKILLGLVVAAGDMTEKQRNVLLAEMTDEVAWLVLRQNVLQPQTINIAVREAPQLLGDHTRVIRLLEKAGRLNRAIEFLPADDEIAEREAAGRGLTAPEIAVLLAYSKIALYDELLASDVPEDPYLRMVLRSYFPRPLLERYAEVMDSHPLKREIIATVITNSMLNRMGSTFAFRVGEQSGASFPAIARAYTAAREMFDSTRLWDAIEALDNKVPAALQLDMISQSQDLLTRACLWLLRNRRQPLDIEGTVARFAPDISRLLSMKGLMPGAAGERLHRDAEALTAVGVPEDVAEWVASQDPLYATLDVIEVAAKAGLAAEQAALVYFSLVDQLDLDWLRHAISDLPTTTHWQNRARHALLDGLYTQQRRLAAGVLKHSEGGGEPADWLAAWGSRHQAGIERLKSVTTDLKAASKIDLAMLMVAIGEVGAVG</sequence>
<keyword evidence="1" id="KW-0560">Oxidoreductase</keyword>
<organism evidence="7 8">
    <name type="scientific">Plasticicumulans lactativorans</name>
    <dbReference type="NCBI Taxonomy" id="1133106"/>
    <lineage>
        <taxon>Bacteria</taxon>
        <taxon>Pseudomonadati</taxon>
        <taxon>Pseudomonadota</taxon>
        <taxon>Gammaproteobacteria</taxon>
        <taxon>Candidatus Competibacteraceae</taxon>
        <taxon>Plasticicumulans</taxon>
    </lineage>
</organism>
<dbReference type="EMBL" id="SLWY01000033">
    <property type="protein sequence ID" value="TCO76321.1"/>
    <property type="molecule type" value="Genomic_DNA"/>
</dbReference>
<dbReference type="Gene3D" id="3.40.50.720">
    <property type="entry name" value="NAD(P)-binding Rossmann-like Domain"/>
    <property type="match status" value="1"/>
</dbReference>
<dbReference type="InterPro" id="IPR049059">
    <property type="entry name" value="NAD_Glu_DH_HM1"/>
</dbReference>
<evidence type="ECO:0000256" key="1">
    <source>
        <dbReference type="ARBA" id="ARBA00023002"/>
    </source>
</evidence>
<dbReference type="Pfam" id="PF21074">
    <property type="entry name" value="GDH_C"/>
    <property type="match status" value="1"/>
</dbReference>
<evidence type="ECO:0000259" key="6">
    <source>
        <dbReference type="Pfam" id="PF21077"/>
    </source>
</evidence>
<feature type="domain" description="NAD-specific glutamate dehydrogenase C-terminal" evidence="3">
    <location>
        <begin position="1261"/>
        <end position="1596"/>
    </location>
</feature>
<dbReference type="Pfam" id="PF05088">
    <property type="entry name" value="Bac_GDH_CD"/>
    <property type="match status" value="1"/>
</dbReference>
<reference evidence="7 8" key="1">
    <citation type="submission" date="2019-03" db="EMBL/GenBank/DDBJ databases">
        <title>Genomic Encyclopedia of Type Strains, Phase IV (KMG-IV): sequencing the most valuable type-strain genomes for metagenomic binning, comparative biology and taxonomic classification.</title>
        <authorList>
            <person name="Goeker M."/>
        </authorList>
    </citation>
    <scope>NUCLEOTIDE SEQUENCE [LARGE SCALE GENOMIC DNA]</scope>
    <source>
        <strain evidence="7 8">DSM 25287</strain>
    </source>
</reference>
<dbReference type="InterPro" id="IPR024727">
    <property type="entry name" value="NAD_Glu_DH_N_ACT1"/>
</dbReference>
<dbReference type="OrthoDB" id="9758052at2"/>
<dbReference type="SUPFAM" id="SSF51735">
    <property type="entry name" value="NAD(P)-binding Rossmann-fold domains"/>
    <property type="match status" value="1"/>
</dbReference>